<dbReference type="Proteomes" id="UP000320293">
    <property type="component" value="Unassembled WGS sequence"/>
</dbReference>
<accession>A0A552FHR8</accession>
<protein>
    <submittedName>
        <fullName evidence="2">Restriction endonuclease</fullName>
    </submittedName>
</protein>
<dbReference type="Pfam" id="PF04471">
    <property type="entry name" value="Mrr_cat"/>
    <property type="match status" value="1"/>
</dbReference>
<reference evidence="2 3" key="1">
    <citation type="submission" date="2019-01" db="EMBL/GenBank/DDBJ databases">
        <title>Coherence of Microcystis species and biogeography revealed through population genomics.</title>
        <authorList>
            <person name="Perez-Carrascal O.M."/>
            <person name="Terrat Y."/>
            <person name="Giani A."/>
            <person name="Fortin N."/>
            <person name="Tromas N."/>
            <person name="Shapiro B.J."/>
        </authorList>
    </citation>
    <scope>NUCLEOTIDE SEQUENCE [LARGE SCALE GENOMIC DNA]</scope>
    <source>
        <strain evidence="2">Ma_QC_Ca_00000000_S207</strain>
    </source>
</reference>
<dbReference type="GO" id="GO:0003677">
    <property type="term" value="F:DNA binding"/>
    <property type="evidence" value="ECO:0007669"/>
    <property type="project" value="InterPro"/>
</dbReference>
<dbReference type="Gene3D" id="3.40.1350.10">
    <property type="match status" value="1"/>
</dbReference>
<comment type="caution">
    <text evidence="2">The sequence shown here is derived from an EMBL/GenBank/DDBJ whole genome shotgun (WGS) entry which is preliminary data.</text>
</comment>
<dbReference type="InterPro" id="IPR011856">
    <property type="entry name" value="tRNA_endonuc-like_dom_sf"/>
</dbReference>
<evidence type="ECO:0000313" key="3">
    <source>
        <dbReference type="Proteomes" id="UP000320293"/>
    </source>
</evidence>
<proteinExistence type="predicted"/>
<organism evidence="2 3">
    <name type="scientific">Microcystis aeruginosa Ma_QC_Ca_00000000_S207</name>
    <dbReference type="NCBI Taxonomy" id="2486251"/>
    <lineage>
        <taxon>Bacteria</taxon>
        <taxon>Bacillati</taxon>
        <taxon>Cyanobacteriota</taxon>
        <taxon>Cyanophyceae</taxon>
        <taxon>Oscillatoriophycideae</taxon>
        <taxon>Chroococcales</taxon>
        <taxon>Microcystaceae</taxon>
        <taxon>Microcystis</taxon>
    </lineage>
</organism>
<dbReference type="EMBL" id="SFBF01000249">
    <property type="protein sequence ID" value="TRU46262.1"/>
    <property type="molecule type" value="Genomic_DNA"/>
</dbReference>
<evidence type="ECO:0000259" key="1">
    <source>
        <dbReference type="Pfam" id="PF04471"/>
    </source>
</evidence>
<feature type="domain" description="Restriction endonuclease type IV Mrr" evidence="1">
    <location>
        <begin position="37"/>
        <end position="123"/>
    </location>
</feature>
<dbReference type="GO" id="GO:0009307">
    <property type="term" value="P:DNA restriction-modification system"/>
    <property type="evidence" value="ECO:0007669"/>
    <property type="project" value="InterPro"/>
</dbReference>
<keyword evidence="2" id="KW-0378">Hydrolase</keyword>
<dbReference type="GO" id="GO:0004519">
    <property type="term" value="F:endonuclease activity"/>
    <property type="evidence" value="ECO:0007669"/>
    <property type="project" value="UniProtKB-KW"/>
</dbReference>
<dbReference type="SUPFAM" id="SSF52980">
    <property type="entry name" value="Restriction endonuclease-like"/>
    <property type="match status" value="1"/>
</dbReference>
<dbReference type="InterPro" id="IPR011335">
    <property type="entry name" value="Restrct_endonuc-II-like"/>
</dbReference>
<keyword evidence="2" id="KW-0540">Nuclease</keyword>
<keyword evidence="2" id="KW-0255">Endonuclease</keyword>
<sequence length="233" mass="26700">MSKITPPWKMYESMVLDKFKREFPDAILKHNQRIKGLISGRSRQIDILVEGKVLHMDIRGVIECKYLNKKIDIPIIEAFISFLEDVGANVGFLITNIGFTKAAKKRATHSIKIEVITLNELEDYYFSWWDSCEGCSREIHWENGQKAKCKSQLVNIEIGHCSYCGTMHLTCSKCSHIIMIDDNYNQVHECACGNELIVKNNYIGSGMTEESVYLKCGNRQIKFVTSKYSRGDL</sequence>
<gene>
    <name evidence="2" type="ORF">EWV91_13020</name>
</gene>
<name>A0A552FHR8_MICAE</name>
<evidence type="ECO:0000313" key="2">
    <source>
        <dbReference type="EMBL" id="TRU46262.1"/>
    </source>
</evidence>
<dbReference type="InterPro" id="IPR007560">
    <property type="entry name" value="Restrct_endonuc_IV_Mrr"/>
</dbReference>
<dbReference type="AlphaFoldDB" id="A0A552FHR8"/>